<dbReference type="PANTHER" id="PTHR33112:SF10">
    <property type="entry name" value="TOL"/>
    <property type="match status" value="1"/>
</dbReference>
<dbReference type="PANTHER" id="PTHR33112">
    <property type="entry name" value="DOMAIN PROTEIN, PUTATIVE-RELATED"/>
    <property type="match status" value="1"/>
</dbReference>
<evidence type="ECO:0000259" key="2">
    <source>
        <dbReference type="Pfam" id="PF06985"/>
    </source>
</evidence>
<sequence length="729" mass="82256">MSLCRKCQAIPDTRICSGEHRVVVRHDSASIQKSVEDRCYICARVWNSLSEEQKAVCKRPTFEGIVYKMYTRDQSYGGSNAHSRPILAQLLCQPAKDDLYDCDDYNEVGGWWRNEAGAFAALNPSIFPVHEVVELSDSTNDSSSWSVVSTWIERCRSEHKTCSESYKTDWVPTRLVDVSQFEQGYVCVVTTSGLPQPRGHPYLALSHCWGKKRFLVFNEETKAKFESGVAISSLAQNFQDAIFTTHRLGYRYIWIDSLCIMQGSRKDWAEQAPLMNKVYKNAVLTLGAMASAEAEGGFFRSRDPDKIRPCPFRVNTESEGILDCLVVKSDFWETEVLHAPLSKRAWVVQERLLAPRSLYFGQSQLYWECQEAFACEVFPDGVPLAFVSEIADIEAVDVVPVKAFLRTAGALVNPTTDQEDAKLHETDLDRFYESPYQVWNEILHSYVRCGLTKPEDKFVAISGVVKDFADVVGDEYLAGLWRKNLIDGLLWHVQEEELTGLYVPATRVEPYRAPSWSWASVDSPHVRVQSRAHLTYDDSGYAAIDEVNLVPRNEEEKEEEEGGGGGGAPGPPAGELSHACLRARGYLIRTRRPPVRDRNALGSFGQFYPDTEALEGDVFFCWPLRERINDGDVSGNYLMGLVLGTHPEAAGEEEEGEQDADAATNRKRTSCDRCSGQRVFTRVGTFEIDHGDPLQYLSMKKPGNWADWGEEKDHLWFPEDAQPYEFIVV</sequence>
<reference evidence="3" key="1">
    <citation type="journal article" date="2012" name="Genetics">
        <title>Molecular Characterization of Vegetative Incompatibility Genes That Restrict Hypovirus Transmission in the Chestnut Blight Fungus Cryphonectria parasitica.</title>
        <authorList>
            <person name="Choi G.H."/>
            <person name="Dawe A.L."/>
            <person name="Churbanov A."/>
            <person name="Smith M.L."/>
            <person name="Milgroom M.G."/>
            <person name="Nuss D.L."/>
        </authorList>
    </citation>
    <scope>NUCLEOTIDE SEQUENCE</scope>
    <source>
        <strain evidence="3">EP146</strain>
    </source>
</reference>
<gene>
    <name evidence="3" type="primary">vic6</name>
</gene>
<dbReference type="EMBL" id="JN367268">
    <property type="protein sequence ID" value="AET07139.1"/>
    <property type="molecule type" value="Genomic_DNA"/>
</dbReference>
<proteinExistence type="predicted"/>
<dbReference type="Pfam" id="PF06985">
    <property type="entry name" value="HET"/>
    <property type="match status" value="1"/>
</dbReference>
<dbReference type="AlphaFoldDB" id="G8H3P8"/>
<feature type="domain" description="Heterokaryon incompatibility" evidence="2">
    <location>
        <begin position="202"/>
        <end position="350"/>
    </location>
</feature>
<accession>G8H3P8</accession>
<protein>
    <submittedName>
        <fullName evidence="3">Vegetative incompatibility protein 6</fullName>
    </submittedName>
</protein>
<name>G8H3P8_CRYPA</name>
<evidence type="ECO:0000313" key="3">
    <source>
        <dbReference type="EMBL" id="AET07139.1"/>
    </source>
</evidence>
<dbReference type="InterPro" id="IPR010730">
    <property type="entry name" value="HET"/>
</dbReference>
<organism evidence="3">
    <name type="scientific">Cryphonectria parasitica</name>
    <name type="common">Chestnut blight fungus</name>
    <name type="synonym">Endothia parasitica</name>
    <dbReference type="NCBI Taxonomy" id="5116"/>
    <lineage>
        <taxon>Eukaryota</taxon>
        <taxon>Fungi</taxon>
        <taxon>Dikarya</taxon>
        <taxon>Ascomycota</taxon>
        <taxon>Pezizomycotina</taxon>
        <taxon>Sordariomycetes</taxon>
        <taxon>Sordariomycetidae</taxon>
        <taxon>Diaporthales</taxon>
        <taxon>Cryphonectriaceae</taxon>
        <taxon>Cryphonectria-Endothia species complex</taxon>
        <taxon>Cryphonectria</taxon>
    </lineage>
</organism>
<feature type="region of interest" description="Disordered" evidence="1">
    <location>
        <begin position="553"/>
        <end position="575"/>
    </location>
</feature>
<evidence type="ECO:0000256" key="1">
    <source>
        <dbReference type="SAM" id="MobiDB-lite"/>
    </source>
</evidence>